<dbReference type="Gene3D" id="3.40.1440.10">
    <property type="entry name" value="GIY-YIG endonuclease"/>
    <property type="match status" value="1"/>
</dbReference>
<evidence type="ECO:0000259" key="4">
    <source>
        <dbReference type="PROSITE" id="PS50164"/>
    </source>
</evidence>
<dbReference type="Proteomes" id="UP000203989">
    <property type="component" value="Segment"/>
</dbReference>
<dbReference type="RefSeq" id="YP_009275991.1">
    <property type="nucleotide sequence ID" value="NC_030934.1"/>
</dbReference>
<feature type="compositionally biased region" description="Basic and acidic residues" evidence="3">
    <location>
        <begin position="157"/>
        <end position="168"/>
    </location>
</feature>
<proteinExistence type="predicted"/>
<keyword evidence="6" id="KW-1185">Reference proteome</keyword>
<keyword evidence="2" id="KW-0460">Magnesium</keyword>
<gene>
    <name evidence="5" type="ORF">vB_PsyM_KIL1_0062</name>
</gene>
<dbReference type="SMART" id="SM00465">
    <property type="entry name" value="GIYc"/>
    <property type="match status" value="1"/>
</dbReference>
<dbReference type="GO" id="GO:0004519">
    <property type="term" value="F:endonuclease activity"/>
    <property type="evidence" value="ECO:0007669"/>
    <property type="project" value="UniProtKB-KW"/>
</dbReference>
<organism evidence="5 6">
    <name type="scientific">Pseudomonas phage vB_PsyM_KIL1</name>
    <dbReference type="NCBI Taxonomy" id="1777065"/>
    <lineage>
        <taxon>Viruses</taxon>
        <taxon>Duplodnaviria</taxon>
        <taxon>Heunggongvirae</taxon>
        <taxon>Uroviricota</taxon>
        <taxon>Caudoviricetes</taxon>
        <taxon>Vandenendeviridae</taxon>
        <taxon>Gorskivirinae</taxon>
        <taxon>Flaumdravirus</taxon>
        <taxon>Flaumdravirus KIL4</taxon>
    </lineage>
</organism>
<evidence type="ECO:0000256" key="2">
    <source>
        <dbReference type="ARBA" id="ARBA00022842"/>
    </source>
</evidence>
<dbReference type="KEGG" id="vg:28802455"/>
<feature type="region of interest" description="Disordered" evidence="3">
    <location>
        <begin position="157"/>
        <end position="194"/>
    </location>
</feature>
<dbReference type="OrthoDB" id="6261at10239"/>
<keyword evidence="5" id="KW-0255">Endonuclease</keyword>
<keyword evidence="5" id="KW-0378">Hydrolase</keyword>
<evidence type="ECO:0000256" key="3">
    <source>
        <dbReference type="SAM" id="MobiDB-lite"/>
    </source>
</evidence>
<dbReference type="InterPro" id="IPR000305">
    <property type="entry name" value="GIY-YIG_endonuc"/>
</dbReference>
<evidence type="ECO:0000313" key="5">
    <source>
        <dbReference type="EMBL" id="AMR57309.1"/>
    </source>
</evidence>
<evidence type="ECO:0000313" key="6">
    <source>
        <dbReference type="Proteomes" id="UP000203989"/>
    </source>
</evidence>
<dbReference type="PROSITE" id="PS50164">
    <property type="entry name" value="GIY_YIG"/>
    <property type="match status" value="1"/>
</dbReference>
<comment type="cofactor">
    <cofactor evidence="1">
        <name>Mg(2+)</name>
        <dbReference type="ChEBI" id="CHEBI:18420"/>
    </cofactor>
</comment>
<dbReference type="SUPFAM" id="SSF82771">
    <property type="entry name" value="GIY-YIG endonuclease"/>
    <property type="match status" value="1"/>
</dbReference>
<protein>
    <submittedName>
        <fullName evidence="5">Putative endonuclease</fullName>
    </submittedName>
</protein>
<dbReference type="GeneID" id="28802455"/>
<sequence length="238" mass="26663">MINYLYKITNKVNGKTYIGITRDPDSRRKQHLVWKRQSSNSILKLAIDKYGKDAFEFEILVAGDLSYIKDLEIKAILAYDSLAGIGHGYNIHSGGGHNNGGEQIKYRSDDKPVCAFGFWFPNARTAIKSIGINKKTLYARRAAGTLHLEARPLKAIERPKRGSEEDTANRSASMKGKNSGERNGMFGRKNPSRHRAVTVEGVQYESISDAVNNTEYTKSQIEKRLAKGVDGFSYTQRN</sequence>
<name>A0A142IDK4_9CAUD</name>
<feature type="domain" description="GIY-YIG" evidence="4">
    <location>
        <begin position="1"/>
        <end position="91"/>
    </location>
</feature>
<reference evidence="5 6" key="1">
    <citation type="journal article" date="2016" name="Front. Microbiol.">
        <title>Characterization of Novel Bacteriophages for Biocontrol of Bacterial Blight in Leek Caused by Pseudomonas syringae pv. porri.</title>
        <authorList>
            <person name="Rombouts S."/>
            <person name="Lavigne R."/>
        </authorList>
    </citation>
    <scope>NUCLEOTIDE SEQUENCE [LARGE SCALE GENOMIC DNA]</scope>
</reference>
<dbReference type="InterPro" id="IPR035901">
    <property type="entry name" value="GIY-YIG_endonuc_sf"/>
</dbReference>
<keyword evidence="5" id="KW-0540">Nuclease</keyword>
<evidence type="ECO:0000256" key="1">
    <source>
        <dbReference type="ARBA" id="ARBA00001946"/>
    </source>
</evidence>
<accession>A0A142IDK4</accession>
<dbReference type="Pfam" id="PF01541">
    <property type="entry name" value="GIY-YIG"/>
    <property type="match status" value="1"/>
</dbReference>
<dbReference type="CDD" id="cd10443">
    <property type="entry name" value="GIY-YIG_HE_Tlr8p_PBC-V_like"/>
    <property type="match status" value="1"/>
</dbReference>
<dbReference type="EMBL" id="KU130126">
    <property type="protein sequence ID" value="AMR57309.1"/>
    <property type="molecule type" value="Genomic_DNA"/>
</dbReference>